<dbReference type="PANTHER" id="PTHR23519:SF1">
    <property type="entry name" value="AUTOPHAGY-RELATED PROTEIN 22"/>
    <property type="match status" value="1"/>
</dbReference>
<name>A0A545U895_9GAMM</name>
<dbReference type="SUPFAM" id="SSF103473">
    <property type="entry name" value="MFS general substrate transporter"/>
    <property type="match status" value="1"/>
</dbReference>
<evidence type="ECO:0000256" key="6">
    <source>
        <dbReference type="SAM" id="Phobius"/>
    </source>
</evidence>
<dbReference type="InterPro" id="IPR024671">
    <property type="entry name" value="Atg22-like"/>
</dbReference>
<gene>
    <name evidence="8" type="ORF">FKG94_02210</name>
</gene>
<dbReference type="EMBL" id="VHSG01000003">
    <property type="protein sequence ID" value="TQV85678.1"/>
    <property type="molecule type" value="Genomic_DNA"/>
</dbReference>
<feature type="transmembrane region" description="Helical" evidence="6">
    <location>
        <begin position="385"/>
        <end position="411"/>
    </location>
</feature>
<dbReference type="Gene3D" id="1.20.1250.20">
    <property type="entry name" value="MFS general substrate transporter like domains"/>
    <property type="match status" value="2"/>
</dbReference>
<feature type="transmembrane region" description="Helical" evidence="6">
    <location>
        <begin position="98"/>
        <end position="116"/>
    </location>
</feature>
<dbReference type="PANTHER" id="PTHR23519">
    <property type="entry name" value="AUTOPHAGY-RELATED PROTEIN 22"/>
    <property type="match status" value="1"/>
</dbReference>
<dbReference type="InterPro" id="IPR050495">
    <property type="entry name" value="ATG22/LtaA_families"/>
</dbReference>
<keyword evidence="3 6" id="KW-0812">Transmembrane</keyword>
<feature type="transmembrane region" description="Helical" evidence="6">
    <location>
        <begin position="65"/>
        <end position="86"/>
    </location>
</feature>
<feature type="transmembrane region" description="Helical" evidence="6">
    <location>
        <begin position="297"/>
        <end position="318"/>
    </location>
</feature>
<feature type="transmembrane region" description="Helical" evidence="6">
    <location>
        <begin position="325"/>
        <end position="345"/>
    </location>
</feature>
<evidence type="ECO:0000256" key="3">
    <source>
        <dbReference type="ARBA" id="ARBA00022692"/>
    </source>
</evidence>
<dbReference type="Proteomes" id="UP000319732">
    <property type="component" value="Unassembled WGS sequence"/>
</dbReference>
<evidence type="ECO:0000256" key="2">
    <source>
        <dbReference type="ARBA" id="ARBA00022448"/>
    </source>
</evidence>
<feature type="transmembrane region" description="Helical" evidence="6">
    <location>
        <begin position="351"/>
        <end position="373"/>
    </location>
</feature>
<dbReference type="InterPro" id="IPR036259">
    <property type="entry name" value="MFS_trans_sf"/>
</dbReference>
<dbReference type="Pfam" id="PF11700">
    <property type="entry name" value="ATG22"/>
    <property type="match status" value="1"/>
</dbReference>
<evidence type="ECO:0000313" key="8">
    <source>
        <dbReference type="EMBL" id="TQV85678.1"/>
    </source>
</evidence>
<evidence type="ECO:0000256" key="1">
    <source>
        <dbReference type="ARBA" id="ARBA00004127"/>
    </source>
</evidence>
<evidence type="ECO:0000256" key="4">
    <source>
        <dbReference type="ARBA" id="ARBA00022989"/>
    </source>
</evidence>
<dbReference type="RefSeq" id="WP_142902529.1">
    <property type="nucleotide sequence ID" value="NZ_ML660087.1"/>
</dbReference>
<feature type="domain" description="Major facilitator superfamily (MFS) profile" evidence="7">
    <location>
        <begin position="261"/>
        <end position="462"/>
    </location>
</feature>
<comment type="caution">
    <text evidence="8">The sequence shown here is derived from an EMBL/GenBank/DDBJ whole genome shotgun (WGS) entry which is preliminary data.</text>
</comment>
<evidence type="ECO:0000256" key="5">
    <source>
        <dbReference type="ARBA" id="ARBA00023136"/>
    </source>
</evidence>
<feature type="transmembrane region" description="Helical" evidence="6">
    <location>
        <begin position="21"/>
        <end position="45"/>
    </location>
</feature>
<organism evidence="8 9">
    <name type="scientific">Exilibacterium tricleocarpae</name>
    <dbReference type="NCBI Taxonomy" id="2591008"/>
    <lineage>
        <taxon>Bacteria</taxon>
        <taxon>Pseudomonadati</taxon>
        <taxon>Pseudomonadota</taxon>
        <taxon>Gammaproteobacteria</taxon>
        <taxon>Cellvibrionales</taxon>
        <taxon>Cellvibrionaceae</taxon>
        <taxon>Exilibacterium</taxon>
    </lineage>
</organism>
<feature type="transmembrane region" description="Helical" evidence="6">
    <location>
        <begin position="122"/>
        <end position="146"/>
    </location>
</feature>
<sequence>MTDQGIDTRHAPADKPQKRELFAWAMYDFANSGYTTVVLTTVFNVYFVGVVASSLNADNGGSATFLWTLAMGIANAIVLLSAPVLGAIADYHAIKKPLLVVTTIGCVAGTALLALAGAGDLVMAMTLVIISNVMFASGENLISAFLPEISDRKNMGRVSGFAWGLGYFGGILSLVLCLLYINWAEGRGADASQYVPVTMLIVAVMFALAALPTFLWLRERAVPVAPVTRQFSLLQAGRVGLNRGLGRVLHTLREASHYRDLFRFLLTLAVYQSGVSTVIVLAAVYAQEVVGLSQQDIILLILVVNFTAALGAVVFGLIQDKLGSIRTLAITLLIWIVAVAVVFRASQPLDMWIAGNLIGLAMGATQSAGRALIGQFTPPARTAEFFGLWGLAMRVAAIVGPVSYGVISYFSGGDHRLALLSTLLFFVVGLLLLLTVDEKRGQVAVSRYGDNDTATADVEPAA</sequence>
<dbReference type="InterPro" id="IPR020846">
    <property type="entry name" value="MFS_dom"/>
</dbReference>
<keyword evidence="2" id="KW-0813">Transport</keyword>
<keyword evidence="4 6" id="KW-1133">Transmembrane helix</keyword>
<accession>A0A545U895</accession>
<dbReference type="GO" id="GO:0022857">
    <property type="term" value="F:transmembrane transporter activity"/>
    <property type="evidence" value="ECO:0007669"/>
    <property type="project" value="InterPro"/>
</dbReference>
<dbReference type="GO" id="GO:0012505">
    <property type="term" value="C:endomembrane system"/>
    <property type="evidence" value="ECO:0007669"/>
    <property type="project" value="UniProtKB-SubCell"/>
</dbReference>
<keyword evidence="5 6" id="KW-0472">Membrane</keyword>
<dbReference type="AlphaFoldDB" id="A0A545U895"/>
<feature type="transmembrane region" description="Helical" evidence="6">
    <location>
        <begin position="417"/>
        <end position="436"/>
    </location>
</feature>
<dbReference type="OrthoDB" id="9768783at2"/>
<feature type="transmembrane region" description="Helical" evidence="6">
    <location>
        <begin position="261"/>
        <end position="285"/>
    </location>
</feature>
<evidence type="ECO:0000259" key="7">
    <source>
        <dbReference type="PROSITE" id="PS50850"/>
    </source>
</evidence>
<reference evidence="8 9" key="1">
    <citation type="submission" date="2019-06" db="EMBL/GenBank/DDBJ databases">
        <title>Whole genome sequence for Cellvibrionaceae sp. R142.</title>
        <authorList>
            <person name="Wang G."/>
        </authorList>
    </citation>
    <scope>NUCLEOTIDE SEQUENCE [LARGE SCALE GENOMIC DNA]</scope>
    <source>
        <strain evidence="8 9">R142</strain>
    </source>
</reference>
<feature type="transmembrane region" description="Helical" evidence="6">
    <location>
        <begin position="158"/>
        <end position="181"/>
    </location>
</feature>
<comment type="subcellular location">
    <subcellularLocation>
        <location evidence="1">Endomembrane system</location>
        <topology evidence="1">Multi-pass membrane protein</topology>
    </subcellularLocation>
</comment>
<protein>
    <submittedName>
        <fullName evidence="8">MFS transporter</fullName>
    </submittedName>
</protein>
<keyword evidence="9" id="KW-1185">Reference proteome</keyword>
<evidence type="ECO:0000313" key="9">
    <source>
        <dbReference type="Proteomes" id="UP000319732"/>
    </source>
</evidence>
<dbReference type="PROSITE" id="PS50850">
    <property type="entry name" value="MFS"/>
    <property type="match status" value="1"/>
</dbReference>
<feature type="transmembrane region" description="Helical" evidence="6">
    <location>
        <begin position="193"/>
        <end position="217"/>
    </location>
</feature>
<proteinExistence type="predicted"/>